<accession>A0ABQ9H4E0</accession>
<dbReference type="EMBL" id="JARBHB010000007">
    <property type="protein sequence ID" value="KAJ8879142.1"/>
    <property type="molecule type" value="Genomic_DNA"/>
</dbReference>
<dbReference type="PANTHER" id="PTHR10773">
    <property type="entry name" value="DNA-DIRECTED RNA POLYMERASES I, II, AND III SUBUNIT RPABC2"/>
    <property type="match status" value="1"/>
</dbReference>
<organism evidence="1 2">
    <name type="scientific">Dryococelus australis</name>
    <dbReference type="NCBI Taxonomy" id="614101"/>
    <lineage>
        <taxon>Eukaryota</taxon>
        <taxon>Metazoa</taxon>
        <taxon>Ecdysozoa</taxon>
        <taxon>Arthropoda</taxon>
        <taxon>Hexapoda</taxon>
        <taxon>Insecta</taxon>
        <taxon>Pterygota</taxon>
        <taxon>Neoptera</taxon>
        <taxon>Polyneoptera</taxon>
        <taxon>Phasmatodea</taxon>
        <taxon>Verophasmatodea</taxon>
        <taxon>Anareolatae</taxon>
        <taxon>Phasmatidae</taxon>
        <taxon>Eurycanthinae</taxon>
        <taxon>Dryococelus</taxon>
    </lineage>
</organism>
<keyword evidence="2" id="KW-1185">Reference proteome</keyword>
<comment type="caution">
    <text evidence="1">The sequence shown here is derived from an EMBL/GenBank/DDBJ whole genome shotgun (WGS) entry which is preliminary data.</text>
</comment>
<sequence length="359" mass="42568">MALEDVKRRNVAEDISQRQTTFKYHLLVNGKSYNMCKKTVLDGFQISSRCVQMLQKIVKFIIDISDKRGTCHNRPHAVSFDIKELVRDHISSMPPQESHYSRSASSKLYLSSELGVERMYDLFKESHPNIKYSHSLYRDIFRSEFKISFHPPRSDSCSYCNELYIHLIAAETEYEQKRISAQYTLHHRKAETAYKVLHKDIVISKLNPTYAVLYRYMQKLLFCRTLHHSSMFYQRQFCTNNQSVHNMGTEKPFMFVWNESLAKRGSSEVTSCILKYIELHFEPLKVGEIRRLVAWSAHYIAQNNNPWYIALYNYPIMKKYFTMIDQKFLVSGHSFIPCCRDFALIERRKKKFIVYHPKQ</sequence>
<name>A0ABQ9H4E0_9NEOP</name>
<gene>
    <name evidence="1" type="ORF">PR048_019748</name>
</gene>
<proteinExistence type="predicted"/>
<dbReference type="Proteomes" id="UP001159363">
    <property type="component" value="Chromosome 6"/>
</dbReference>
<evidence type="ECO:0000313" key="1">
    <source>
        <dbReference type="EMBL" id="KAJ8879142.1"/>
    </source>
</evidence>
<protein>
    <recommendedName>
        <fullName evidence="3">Maturase K</fullName>
    </recommendedName>
</protein>
<dbReference type="PANTHER" id="PTHR10773:SF19">
    <property type="match status" value="1"/>
</dbReference>
<reference evidence="1 2" key="1">
    <citation type="submission" date="2023-02" db="EMBL/GenBank/DDBJ databases">
        <title>LHISI_Scaffold_Assembly.</title>
        <authorList>
            <person name="Stuart O.P."/>
            <person name="Cleave R."/>
            <person name="Magrath M.J.L."/>
            <person name="Mikheyev A.S."/>
        </authorList>
    </citation>
    <scope>NUCLEOTIDE SEQUENCE [LARGE SCALE GENOMIC DNA]</scope>
    <source>
        <strain evidence="1">Daus_M_001</strain>
        <tissue evidence="1">Leg muscle</tissue>
    </source>
</reference>
<evidence type="ECO:0000313" key="2">
    <source>
        <dbReference type="Proteomes" id="UP001159363"/>
    </source>
</evidence>
<evidence type="ECO:0008006" key="3">
    <source>
        <dbReference type="Google" id="ProtNLM"/>
    </source>
</evidence>